<feature type="compositionally biased region" description="Low complexity" evidence="3">
    <location>
        <begin position="406"/>
        <end position="441"/>
    </location>
</feature>
<keyword evidence="2" id="KW-0184">Conjugation</keyword>
<evidence type="ECO:0000256" key="3">
    <source>
        <dbReference type="SAM" id="MobiDB-lite"/>
    </source>
</evidence>
<name>A0A4R6Z4Z7_9GAMM</name>
<accession>A0A4R6Z4Z7</accession>
<dbReference type="EMBL" id="SNZH01000003">
    <property type="protein sequence ID" value="TDR46765.1"/>
    <property type="molecule type" value="Genomic_DNA"/>
</dbReference>
<feature type="compositionally biased region" description="Low complexity" evidence="3">
    <location>
        <begin position="351"/>
        <end position="369"/>
    </location>
</feature>
<proteinExistence type="inferred from homology"/>
<feature type="domain" description="MobA/MobL protein" evidence="4">
    <location>
        <begin position="2"/>
        <end position="131"/>
    </location>
</feature>
<feature type="compositionally biased region" description="Polar residues" evidence="3">
    <location>
        <begin position="170"/>
        <end position="179"/>
    </location>
</feature>
<evidence type="ECO:0000313" key="5">
    <source>
        <dbReference type="EMBL" id="TDR46765.1"/>
    </source>
</evidence>
<feature type="region of interest" description="Disordered" evidence="3">
    <location>
        <begin position="148"/>
        <end position="234"/>
    </location>
</feature>
<dbReference type="InterPro" id="IPR005053">
    <property type="entry name" value="MobA_MobL"/>
</dbReference>
<evidence type="ECO:0000256" key="2">
    <source>
        <dbReference type="ARBA" id="ARBA00022971"/>
    </source>
</evidence>
<feature type="compositionally biased region" description="Basic and acidic residues" evidence="3">
    <location>
        <begin position="190"/>
        <end position="200"/>
    </location>
</feature>
<protein>
    <submittedName>
        <fullName evidence="5">MobA/MobL family protein</fullName>
    </submittedName>
</protein>
<gene>
    <name evidence="5" type="ORF">DFR29_103301</name>
</gene>
<dbReference type="Proteomes" id="UP000295293">
    <property type="component" value="Unassembled WGS sequence"/>
</dbReference>
<reference evidence="5 6" key="1">
    <citation type="submission" date="2019-03" db="EMBL/GenBank/DDBJ databases">
        <title>Genomic Encyclopedia of Type Strains, Phase IV (KMG-IV): sequencing the most valuable type-strain genomes for metagenomic binning, comparative biology and taxonomic classification.</title>
        <authorList>
            <person name="Goeker M."/>
        </authorList>
    </citation>
    <scope>NUCLEOTIDE SEQUENCE [LARGE SCALE GENOMIC DNA]</scope>
    <source>
        <strain evidence="5 6">DSM 21667</strain>
    </source>
</reference>
<evidence type="ECO:0000313" key="6">
    <source>
        <dbReference type="Proteomes" id="UP000295293"/>
    </source>
</evidence>
<feature type="region of interest" description="Disordered" evidence="3">
    <location>
        <begin position="300"/>
        <end position="465"/>
    </location>
</feature>
<organism evidence="5 6">
    <name type="scientific">Tahibacter aquaticus</name>
    <dbReference type="NCBI Taxonomy" id="520092"/>
    <lineage>
        <taxon>Bacteria</taxon>
        <taxon>Pseudomonadati</taxon>
        <taxon>Pseudomonadota</taxon>
        <taxon>Gammaproteobacteria</taxon>
        <taxon>Lysobacterales</taxon>
        <taxon>Rhodanobacteraceae</taxon>
        <taxon>Tahibacter</taxon>
    </lineage>
</organism>
<evidence type="ECO:0000256" key="1">
    <source>
        <dbReference type="ARBA" id="ARBA00010873"/>
    </source>
</evidence>
<comment type="similarity">
    <text evidence="1">Belongs to the MobA/MobL family.</text>
</comment>
<comment type="caution">
    <text evidence="5">The sequence shown here is derived from an EMBL/GenBank/DDBJ whole genome shotgun (WGS) entry which is preliminary data.</text>
</comment>
<dbReference type="Gene3D" id="3.30.930.30">
    <property type="match status" value="1"/>
</dbReference>
<evidence type="ECO:0000259" key="4">
    <source>
        <dbReference type="Pfam" id="PF03389"/>
    </source>
</evidence>
<dbReference type="Pfam" id="PF03389">
    <property type="entry name" value="MobA_MobL"/>
    <property type="match status" value="1"/>
</dbReference>
<dbReference type="AlphaFoldDB" id="A0A4R6Z4Z7"/>
<sequence>MAELRANARVARELLVALPAELDASQRSDLAEAIAQSLVDRYGVAVMIAIHGPGKGGDDRNHHAHLLMTTRTLRAEGFGPKVRQLDDQRSGPEEVRALRQLVAALTNHHLQRAVLDARVDFRSLDMQAKEAAERGDVEAVARLARLPQRHEGKAATAALRRGEHSGAREANQQVSTDNRALSEFAQQRAAELRREREPQRRARKPVAGQRSRARPTTFQAPAPRPRRLAQESRDPYLAGLAETVAFVRRLSDETVQNDRRRARQAAQDLRRATRTRAGARLSISDDCGAAIGAALALIPEHSSPPGSSNGRTVLPPIAEDGSAASNSVTPEGECATRPIDPRATASTLTPASEGVTAVAGASATANNTGPREARPVSAAIAEPRSYAPARGPQNRREWAQLRRQQRAAAASHVSPSAAENPTAAALSPASPSAVVLVAPSTITPSGNGGPAPAPERPLSSRRPRP</sequence>
<keyword evidence="6" id="KW-1185">Reference proteome</keyword>